<dbReference type="InParanoid" id="A0A136IM97"/>
<dbReference type="OrthoDB" id="3358017at2759"/>
<feature type="transmembrane region" description="Helical" evidence="5">
    <location>
        <begin position="154"/>
        <end position="179"/>
    </location>
</feature>
<evidence type="ECO:0000256" key="2">
    <source>
        <dbReference type="ARBA" id="ARBA00022692"/>
    </source>
</evidence>
<feature type="transmembrane region" description="Helical" evidence="5">
    <location>
        <begin position="236"/>
        <end position="254"/>
    </location>
</feature>
<keyword evidence="2 5" id="KW-0812">Transmembrane</keyword>
<feature type="transmembrane region" description="Helical" evidence="5">
    <location>
        <begin position="20"/>
        <end position="39"/>
    </location>
</feature>
<name>A0A136IM97_9PEZI</name>
<dbReference type="FunCoup" id="A0A136IM97">
    <property type="interactions" value="22"/>
</dbReference>
<keyword evidence="4 5" id="KW-0472">Membrane</keyword>
<reference evidence="7" key="1">
    <citation type="submission" date="2016-02" db="EMBL/GenBank/DDBJ databases">
        <title>Draft genome sequence of Microdochium bolleyi, a fungal endophyte of beachgrass.</title>
        <authorList>
            <consortium name="DOE Joint Genome Institute"/>
            <person name="David A.S."/>
            <person name="May G."/>
            <person name="Haridas S."/>
            <person name="Lim J."/>
            <person name="Wang M."/>
            <person name="Labutti K."/>
            <person name="Lipzen A."/>
            <person name="Barry K."/>
            <person name="Grigoriev I.V."/>
        </authorList>
    </citation>
    <scope>NUCLEOTIDE SEQUENCE [LARGE SCALE GENOMIC DNA]</scope>
    <source>
        <strain evidence="7">J235TASD1</strain>
    </source>
</reference>
<keyword evidence="3 5" id="KW-1133">Transmembrane helix</keyword>
<dbReference type="InterPro" id="IPR007568">
    <property type="entry name" value="RTA1"/>
</dbReference>
<dbReference type="EMBL" id="KQ964271">
    <property type="protein sequence ID" value="KXJ86092.1"/>
    <property type="molecule type" value="Genomic_DNA"/>
</dbReference>
<feature type="transmembrane region" description="Helical" evidence="5">
    <location>
        <begin position="80"/>
        <end position="101"/>
    </location>
</feature>
<feature type="transmembrane region" description="Helical" evidence="5">
    <location>
        <begin position="199"/>
        <end position="216"/>
    </location>
</feature>
<evidence type="ECO:0000256" key="1">
    <source>
        <dbReference type="ARBA" id="ARBA00004141"/>
    </source>
</evidence>
<dbReference type="GO" id="GO:0016020">
    <property type="term" value="C:membrane"/>
    <property type="evidence" value="ECO:0007669"/>
    <property type="project" value="UniProtKB-SubCell"/>
</dbReference>
<evidence type="ECO:0000313" key="6">
    <source>
        <dbReference type="EMBL" id="KXJ86092.1"/>
    </source>
</evidence>
<dbReference type="PANTHER" id="PTHR31465:SF27">
    <property type="entry name" value="DOMAIN PROTEIN, PUTATIVE (AFU_ORTHOLOGUE AFUA_3G01030)-RELATED"/>
    <property type="match status" value="1"/>
</dbReference>
<dbReference type="Pfam" id="PF04479">
    <property type="entry name" value="RTA1"/>
    <property type="match status" value="1"/>
</dbReference>
<feature type="transmembrane region" description="Helical" evidence="5">
    <location>
        <begin position="121"/>
        <end position="142"/>
    </location>
</feature>
<organism evidence="6 7">
    <name type="scientific">Microdochium bolleyi</name>
    <dbReference type="NCBI Taxonomy" id="196109"/>
    <lineage>
        <taxon>Eukaryota</taxon>
        <taxon>Fungi</taxon>
        <taxon>Dikarya</taxon>
        <taxon>Ascomycota</taxon>
        <taxon>Pezizomycotina</taxon>
        <taxon>Sordariomycetes</taxon>
        <taxon>Xylariomycetidae</taxon>
        <taxon>Xylariales</taxon>
        <taxon>Microdochiaceae</taxon>
        <taxon>Microdochium</taxon>
    </lineage>
</organism>
<evidence type="ECO:0000313" key="7">
    <source>
        <dbReference type="Proteomes" id="UP000070501"/>
    </source>
</evidence>
<proteinExistence type="predicted"/>
<sequence length="286" mass="32072">MAQLEPLSGGYYLWTYVPSIPAAVIAAIVFALLTLAYAWRLCQTRTWFTLPMLIGGLMEVVGFSARVVCHSNTGKLVPYIIQNMFILLPPVLFAASIYMILGRVIRSVHGEPYSIVRTKWLTKAFLAGDFLSFAVQGNAAALTATGSNAVLGQWIVVTGLFIQIAVFGFFVVVAAVFHYRYQKYRASPVDRAKSGWKKIMAMLYAVSALIMIRSLFRVVEYVLGPHGYPLMNEWTLYVFDASLMVIVMLVYYVYWPSNIVRENDGHQQIGLYSTRERDSTKGFATV</sequence>
<evidence type="ECO:0000256" key="4">
    <source>
        <dbReference type="ARBA" id="ARBA00023136"/>
    </source>
</evidence>
<feature type="transmembrane region" description="Helical" evidence="5">
    <location>
        <begin position="46"/>
        <end position="68"/>
    </location>
</feature>
<gene>
    <name evidence="6" type="ORF">Micbo1qcDRAFT_219972</name>
</gene>
<evidence type="ECO:0000256" key="3">
    <source>
        <dbReference type="ARBA" id="ARBA00022989"/>
    </source>
</evidence>
<accession>A0A136IM97</accession>
<dbReference type="STRING" id="196109.A0A136IM97"/>
<dbReference type="AlphaFoldDB" id="A0A136IM97"/>
<dbReference type="Proteomes" id="UP000070501">
    <property type="component" value="Unassembled WGS sequence"/>
</dbReference>
<keyword evidence="7" id="KW-1185">Reference proteome</keyword>
<comment type="subcellular location">
    <subcellularLocation>
        <location evidence="1">Membrane</location>
        <topology evidence="1">Multi-pass membrane protein</topology>
    </subcellularLocation>
</comment>
<protein>
    <submittedName>
        <fullName evidence="6">RTA1 domain protein</fullName>
    </submittedName>
</protein>
<evidence type="ECO:0000256" key="5">
    <source>
        <dbReference type="SAM" id="Phobius"/>
    </source>
</evidence>
<dbReference type="PANTHER" id="PTHR31465">
    <property type="entry name" value="PROTEIN RTA1-RELATED"/>
    <property type="match status" value="1"/>
</dbReference>